<feature type="region of interest" description="Disordered" evidence="4">
    <location>
        <begin position="50"/>
        <end position="72"/>
    </location>
</feature>
<keyword evidence="2 6" id="KW-0689">Ribosomal protein</keyword>
<dbReference type="GO" id="GO:1990904">
    <property type="term" value="C:ribonucleoprotein complex"/>
    <property type="evidence" value="ECO:0007669"/>
    <property type="project" value="UniProtKB-KW"/>
</dbReference>
<sequence>MSLRSALSQLAPARRAFTTSALRRAAAPTPAAPAATDAFADLARITATPNPDAAASSSSASSSSAFAQPKETKYELNRRGYTPNFLPPKVEPVVDLFTKLLMRDGKRANADARVSAILAQIQQTANQPPVPLLRRAIELSAPSVRILNKKVTAMKVVQVPKPLNERQRWHAGIKNLFKAAERGKRTGVRFNDRLAREVFAVLEGTSDVYKRVEEVHRQGMLGRSNLRK</sequence>
<protein>
    <submittedName>
        <fullName evidence="6">37S ribosomal protein S7, mitochondrial</fullName>
    </submittedName>
</protein>
<keyword evidence="7" id="KW-1185">Reference proteome</keyword>
<dbReference type="GO" id="GO:0005840">
    <property type="term" value="C:ribosome"/>
    <property type="evidence" value="ECO:0007669"/>
    <property type="project" value="UniProtKB-KW"/>
</dbReference>
<reference evidence="6" key="1">
    <citation type="submission" date="2023-10" db="EMBL/GenBank/DDBJ databases">
        <authorList>
            <person name="Noh H."/>
        </authorList>
    </citation>
    <scope>NUCLEOTIDE SEQUENCE</scope>
    <source>
        <strain evidence="6">DUCC4014</strain>
    </source>
</reference>
<organism evidence="6 7">
    <name type="scientific">Vanrija pseudolonga</name>
    <dbReference type="NCBI Taxonomy" id="143232"/>
    <lineage>
        <taxon>Eukaryota</taxon>
        <taxon>Fungi</taxon>
        <taxon>Dikarya</taxon>
        <taxon>Basidiomycota</taxon>
        <taxon>Agaricomycotina</taxon>
        <taxon>Tremellomycetes</taxon>
        <taxon>Trichosporonales</taxon>
        <taxon>Trichosporonaceae</taxon>
        <taxon>Vanrija</taxon>
    </lineage>
</organism>
<gene>
    <name evidence="6" type="primary">rsm7</name>
    <name evidence="6" type="ORF">LOC62_06G008712</name>
</gene>
<evidence type="ECO:0000313" key="6">
    <source>
        <dbReference type="EMBL" id="WOO85213.1"/>
    </source>
</evidence>
<evidence type="ECO:0000256" key="2">
    <source>
        <dbReference type="ARBA" id="ARBA00022980"/>
    </source>
</evidence>
<dbReference type="AlphaFoldDB" id="A0AAF1BTU1"/>
<dbReference type="GeneID" id="87811876"/>
<dbReference type="InterPro" id="IPR023798">
    <property type="entry name" value="Ribosomal_uS7_dom"/>
</dbReference>
<comment type="similarity">
    <text evidence="1">Belongs to the universal ribosomal protein uS7 family.</text>
</comment>
<evidence type="ECO:0000313" key="7">
    <source>
        <dbReference type="Proteomes" id="UP000827549"/>
    </source>
</evidence>
<dbReference type="Gene3D" id="1.10.455.10">
    <property type="entry name" value="Ribosomal protein S7 domain"/>
    <property type="match status" value="1"/>
</dbReference>
<dbReference type="SUPFAM" id="SSF47973">
    <property type="entry name" value="Ribosomal protein S7"/>
    <property type="match status" value="1"/>
</dbReference>
<proteinExistence type="inferred from homology"/>
<dbReference type="Proteomes" id="UP000827549">
    <property type="component" value="Chromosome 6"/>
</dbReference>
<evidence type="ECO:0000259" key="5">
    <source>
        <dbReference type="Pfam" id="PF00177"/>
    </source>
</evidence>
<feature type="domain" description="Small ribosomal subunit protein uS7" evidence="5">
    <location>
        <begin position="90"/>
        <end position="219"/>
    </location>
</feature>
<dbReference type="EMBL" id="CP086719">
    <property type="protein sequence ID" value="WOO85213.1"/>
    <property type="molecule type" value="Genomic_DNA"/>
</dbReference>
<accession>A0AAF1BTU1</accession>
<dbReference type="PIRSF" id="PIRSF002122">
    <property type="entry name" value="RPS7p_RPS7a_RPS5e_RPS7o"/>
    <property type="match status" value="1"/>
</dbReference>
<name>A0AAF1BTU1_9TREE</name>
<keyword evidence="3" id="KW-0687">Ribonucleoprotein</keyword>
<dbReference type="InterPro" id="IPR000235">
    <property type="entry name" value="Ribosomal_uS7"/>
</dbReference>
<evidence type="ECO:0000256" key="3">
    <source>
        <dbReference type="ARBA" id="ARBA00023274"/>
    </source>
</evidence>
<evidence type="ECO:0000256" key="4">
    <source>
        <dbReference type="SAM" id="MobiDB-lite"/>
    </source>
</evidence>
<dbReference type="Pfam" id="PF00177">
    <property type="entry name" value="Ribosomal_S7"/>
    <property type="match status" value="1"/>
</dbReference>
<dbReference type="RefSeq" id="XP_062631239.1">
    <property type="nucleotide sequence ID" value="XM_062775255.1"/>
</dbReference>
<feature type="compositionally biased region" description="Low complexity" evidence="4">
    <location>
        <begin position="53"/>
        <end position="65"/>
    </location>
</feature>
<dbReference type="InterPro" id="IPR036823">
    <property type="entry name" value="Ribosomal_uS7_dom_sf"/>
</dbReference>
<evidence type="ECO:0000256" key="1">
    <source>
        <dbReference type="ARBA" id="ARBA00007151"/>
    </source>
</evidence>
<dbReference type="GO" id="GO:0006412">
    <property type="term" value="P:translation"/>
    <property type="evidence" value="ECO:0007669"/>
    <property type="project" value="InterPro"/>
</dbReference>